<feature type="transmembrane region" description="Helical" evidence="12">
    <location>
        <begin position="12"/>
        <end position="34"/>
    </location>
</feature>
<evidence type="ECO:0000256" key="4">
    <source>
        <dbReference type="ARBA" id="ARBA00022475"/>
    </source>
</evidence>
<dbReference type="GO" id="GO:0070069">
    <property type="term" value="C:cytochrome complex"/>
    <property type="evidence" value="ECO:0007669"/>
    <property type="project" value="UniProtKB-UniRule"/>
</dbReference>
<feature type="transmembrane region" description="Helical" evidence="12">
    <location>
        <begin position="188"/>
        <end position="206"/>
    </location>
</feature>
<keyword evidence="11 12" id="KW-0472">Membrane</keyword>
<sequence length="463" mass="51558">MELDALFLSRLQFAWVIIWHVMLPAFTIGTASYVAVLETSYFITKREIYLRLSTFWIRIFSVSFGMGVVSGIVMPFQFGTNWSRLSDAAANVIAPLLAYEALTAFFLEAAFLGVLLFGRNLVPRWAYLGATLMVALGTLISTFWILSANSWLQTPAGYEVVDGRFFATSWLQAIFNPSFPYRLAHNVIGFYITTGFVVMGVSAYLLRRGTFAEEGRVMMKMTLWLLTVLVPLQMYAGDAQGINTLQHQPAKLAALEAIWETGTEMPLTLFAIPDEKTATNLFAIDIPYLGSLIWTHTLDGEVQGLDAFPRENWPPVVIPFFAFRAMVGLAVVMLGLVVWGNWLRYRGRLTTDTLYLKVLQITTPIGFFAVISGWLISEVGRQPWTIYNMLRTADSVSPSLTGLDVLISLIGYVAVYLFVYPTGILLMYRIVRKGPRLASTDDDDSPVKGGRPDAPVIAGAVEQ</sequence>
<evidence type="ECO:0000313" key="15">
    <source>
        <dbReference type="Proteomes" id="UP000184485"/>
    </source>
</evidence>
<evidence type="ECO:0000256" key="12">
    <source>
        <dbReference type="PIRNR" id="PIRNR006446"/>
    </source>
</evidence>
<protein>
    <submittedName>
        <fullName evidence="14">Cytochrome d ubiquinol oxidase subunit I</fullName>
    </submittedName>
</protein>
<evidence type="ECO:0000256" key="10">
    <source>
        <dbReference type="ARBA" id="ARBA00023004"/>
    </source>
</evidence>
<keyword evidence="7 12" id="KW-0479">Metal-binding</keyword>
<dbReference type="InterPro" id="IPR002585">
    <property type="entry name" value="Cyt-d_ubiquinol_oxidase_su_1"/>
</dbReference>
<evidence type="ECO:0000256" key="9">
    <source>
        <dbReference type="ARBA" id="ARBA00022989"/>
    </source>
</evidence>
<comment type="similarity">
    <text evidence="2 12">Belongs to the cytochrome ubiquinol oxidase subunit 1 family.</text>
</comment>
<dbReference type="GO" id="GO:0016682">
    <property type="term" value="F:oxidoreductase activity, acting on diphenols and related substances as donors, oxygen as acceptor"/>
    <property type="evidence" value="ECO:0007669"/>
    <property type="project" value="TreeGrafter"/>
</dbReference>
<reference evidence="14 15" key="1">
    <citation type="submission" date="2016-11" db="EMBL/GenBank/DDBJ databases">
        <authorList>
            <person name="Jaros S."/>
            <person name="Januszkiewicz K."/>
            <person name="Wedrychowicz H."/>
        </authorList>
    </citation>
    <scope>NUCLEOTIDE SEQUENCE [LARGE SCALE GENOMIC DNA]</scope>
    <source>
        <strain evidence="14 15">DSM 19436</strain>
    </source>
</reference>
<feature type="region of interest" description="Disordered" evidence="13">
    <location>
        <begin position="437"/>
        <end position="463"/>
    </location>
</feature>
<proteinExistence type="inferred from homology"/>
<evidence type="ECO:0000256" key="8">
    <source>
        <dbReference type="ARBA" id="ARBA00022982"/>
    </source>
</evidence>
<dbReference type="Proteomes" id="UP000184485">
    <property type="component" value="Unassembled WGS sequence"/>
</dbReference>
<feature type="transmembrane region" description="Helical" evidence="12">
    <location>
        <begin position="55"/>
        <end position="76"/>
    </location>
</feature>
<dbReference type="PANTHER" id="PTHR30365:SF14">
    <property type="entry name" value="CYTOCHROME BD MENAQUINOL OXIDASE SUBUNIT I-RELATED"/>
    <property type="match status" value="1"/>
</dbReference>
<name>A0A1M5IZR8_9HYPH</name>
<dbReference type="STRING" id="1122133.SAMN02745157_4056"/>
<dbReference type="PIRSF" id="PIRSF006446">
    <property type="entry name" value="Cyt_quinol_oxidase_1"/>
    <property type="match status" value="1"/>
</dbReference>
<feature type="transmembrane region" description="Helical" evidence="12">
    <location>
        <begin position="316"/>
        <end position="342"/>
    </location>
</feature>
<evidence type="ECO:0000256" key="6">
    <source>
        <dbReference type="ARBA" id="ARBA00022692"/>
    </source>
</evidence>
<evidence type="ECO:0000256" key="11">
    <source>
        <dbReference type="ARBA" id="ARBA00023136"/>
    </source>
</evidence>
<feature type="transmembrane region" description="Helical" evidence="12">
    <location>
        <begin position="125"/>
        <end position="146"/>
    </location>
</feature>
<evidence type="ECO:0000256" key="1">
    <source>
        <dbReference type="ARBA" id="ARBA00004651"/>
    </source>
</evidence>
<evidence type="ECO:0000256" key="2">
    <source>
        <dbReference type="ARBA" id="ARBA00009819"/>
    </source>
</evidence>
<keyword evidence="10 12" id="KW-0408">Iron</keyword>
<dbReference type="GO" id="GO:0046872">
    <property type="term" value="F:metal ion binding"/>
    <property type="evidence" value="ECO:0007669"/>
    <property type="project" value="UniProtKB-UniRule"/>
</dbReference>
<keyword evidence="8 12" id="KW-0249">Electron transport</keyword>
<accession>A0A1M5IZR8</accession>
<keyword evidence="15" id="KW-1185">Reference proteome</keyword>
<evidence type="ECO:0000256" key="5">
    <source>
        <dbReference type="ARBA" id="ARBA00022617"/>
    </source>
</evidence>
<keyword evidence="9 12" id="KW-1133">Transmembrane helix</keyword>
<dbReference type="GO" id="GO:0005886">
    <property type="term" value="C:plasma membrane"/>
    <property type="evidence" value="ECO:0007669"/>
    <property type="project" value="UniProtKB-SubCell"/>
</dbReference>
<dbReference type="GO" id="GO:0009055">
    <property type="term" value="F:electron transfer activity"/>
    <property type="evidence" value="ECO:0007669"/>
    <property type="project" value="UniProtKB-UniRule"/>
</dbReference>
<evidence type="ECO:0000256" key="7">
    <source>
        <dbReference type="ARBA" id="ARBA00022723"/>
    </source>
</evidence>
<keyword evidence="4 12" id="KW-1003">Cell membrane</keyword>
<dbReference type="OrthoDB" id="9807042at2"/>
<keyword evidence="3 12" id="KW-0813">Transport</keyword>
<evidence type="ECO:0000313" key="14">
    <source>
        <dbReference type="EMBL" id="SHG33802.1"/>
    </source>
</evidence>
<feature type="transmembrane region" description="Helical" evidence="12">
    <location>
        <begin position="218"/>
        <end position="236"/>
    </location>
</feature>
<evidence type="ECO:0000256" key="3">
    <source>
        <dbReference type="ARBA" id="ARBA00022448"/>
    </source>
</evidence>
<dbReference type="PANTHER" id="PTHR30365">
    <property type="entry name" value="CYTOCHROME D UBIQUINOL OXIDASE"/>
    <property type="match status" value="1"/>
</dbReference>
<dbReference type="EMBL" id="FQUP01000004">
    <property type="protein sequence ID" value="SHG33802.1"/>
    <property type="molecule type" value="Genomic_DNA"/>
</dbReference>
<feature type="transmembrane region" description="Helical" evidence="12">
    <location>
        <begin position="96"/>
        <end position="118"/>
    </location>
</feature>
<feature type="transmembrane region" description="Helical" evidence="12">
    <location>
        <begin position="354"/>
        <end position="376"/>
    </location>
</feature>
<keyword evidence="5 12" id="KW-0349">Heme</keyword>
<keyword evidence="6 12" id="KW-0812">Transmembrane</keyword>
<dbReference type="AlphaFoldDB" id="A0A1M5IZR8"/>
<dbReference type="Pfam" id="PF01654">
    <property type="entry name" value="Cyt_bd_oxida_I"/>
    <property type="match status" value="1"/>
</dbReference>
<dbReference type="GO" id="GO:0019646">
    <property type="term" value="P:aerobic electron transport chain"/>
    <property type="evidence" value="ECO:0007669"/>
    <property type="project" value="InterPro"/>
</dbReference>
<feature type="transmembrane region" description="Helical" evidence="12">
    <location>
        <begin position="405"/>
        <end position="428"/>
    </location>
</feature>
<evidence type="ECO:0000256" key="13">
    <source>
        <dbReference type="SAM" id="MobiDB-lite"/>
    </source>
</evidence>
<comment type="subcellular location">
    <subcellularLocation>
        <location evidence="12">Cell inner membrane</location>
    </subcellularLocation>
    <subcellularLocation>
        <location evidence="1">Cell membrane</location>
        <topology evidence="1">Multi-pass membrane protein</topology>
    </subcellularLocation>
</comment>
<dbReference type="GO" id="GO:0020037">
    <property type="term" value="F:heme binding"/>
    <property type="evidence" value="ECO:0007669"/>
    <property type="project" value="TreeGrafter"/>
</dbReference>
<dbReference type="RefSeq" id="WP_073056492.1">
    <property type="nucleotide sequence ID" value="NZ_FQUP01000004.1"/>
</dbReference>
<gene>
    <name evidence="14" type="ORF">SAMN02745157_4056</name>
</gene>
<organism evidence="14 15">
    <name type="scientific">Kaistia soli DSM 19436</name>
    <dbReference type="NCBI Taxonomy" id="1122133"/>
    <lineage>
        <taxon>Bacteria</taxon>
        <taxon>Pseudomonadati</taxon>
        <taxon>Pseudomonadota</taxon>
        <taxon>Alphaproteobacteria</taxon>
        <taxon>Hyphomicrobiales</taxon>
        <taxon>Kaistiaceae</taxon>
        <taxon>Kaistia</taxon>
    </lineage>
</organism>